<feature type="compositionally biased region" description="Acidic residues" evidence="2">
    <location>
        <begin position="713"/>
        <end position="725"/>
    </location>
</feature>
<sequence length="750" mass="84728">MQSHFLRGRPQYHSNRGHLGSSRGNYHPGLRGGARTTYTPPWANKGTPTLIPGRTPAGGPQSQNLNNHPDAGVHHINNLPVQDQNNNTDNIALPTGQATVISEHYKEYAATIRDSLVHYGIQEGLADAIITEQMFLLATELLYRLQNLEAENKRLNNNLVAYGRITKRGATEGIEESDNRPLKKATTSANHSAVTINNIPGSTLREPEICEQVPDMVSGITIPGPRHPAPKLKRDPSRDHPNPIGYRTEDEDSDDGDEAPGPDELLKRQANRQLDFDMYSGRIDNVWGVVLHPQLSPQRHNALRNTLPRHTWYSNRSNSVFTGNTAVAAMQWEQTHDNAYNPYKNPLYAVAPRGVPRNPLEVKGLIQITQDETYESWVRIEAYVLLRTLQNAAAMSVPQVHDRAMQHLDKMPMEDFTPNVKEEDWNEILLPHDFDRLRNRYSAHKNNQGMGVPLPSREQSLNVDDLALFVLMHARLGSVSPFHGVAVKLSLEVDRRSTFGQGLVRMIGPVDKAARPTFTKLFAALVSHAHRYREAIDVYNNQHPDSPFHPQDGPLYSFTRSTLGLEEIKNLGVEHVVEVLIRNRIPVAWIDHAYPFGYHYLNARITQPIPNSHPLAVYDDERLRRLDMFGVPPAIPEWDGWRQPSDDDRLRLYVIMSLEEKANPNTPGFNHYTWLRIGEPLTQRFLAFRDQSTINTQATEAPTDMASTAMMRDDDDEMADAQEEESAQRMDEDVPTEGIARLTLKKVNSI</sequence>
<feature type="coiled-coil region" evidence="1">
    <location>
        <begin position="138"/>
        <end position="165"/>
    </location>
</feature>
<name>A0A8H7XJ64_PSICU</name>
<gene>
    <name evidence="3" type="ORF">JR316_013307</name>
</gene>
<feature type="compositionally biased region" description="Acidic residues" evidence="2">
    <location>
        <begin position="249"/>
        <end position="261"/>
    </location>
</feature>
<organism evidence="3">
    <name type="scientific">Psilocybe cubensis</name>
    <name type="common">Psychedelic mushroom</name>
    <name type="synonym">Stropharia cubensis</name>
    <dbReference type="NCBI Taxonomy" id="181762"/>
    <lineage>
        <taxon>Eukaryota</taxon>
        <taxon>Fungi</taxon>
        <taxon>Dikarya</taxon>
        <taxon>Basidiomycota</taxon>
        <taxon>Agaricomycotina</taxon>
        <taxon>Agaricomycetes</taxon>
        <taxon>Agaricomycetidae</taxon>
        <taxon>Agaricales</taxon>
        <taxon>Agaricineae</taxon>
        <taxon>Strophariaceae</taxon>
        <taxon>Psilocybe</taxon>
    </lineage>
</organism>
<feature type="compositionally biased region" description="Basic and acidic residues" evidence="2">
    <location>
        <begin position="232"/>
        <end position="241"/>
    </location>
</feature>
<feature type="region of interest" description="Disordered" evidence="2">
    <location>
        <begin position="713"/>
        <end position="737"/>
    </location>
</feature>
<feature type="region of interest" description="Disordered" evidence="2">
    <location>
        <begin position="1"/>
        <end position="73"/>
    </location>
</feature>
<evidence type="ECO:0000256" key="1">
    <source>
        <dbReference type="SAM" id="Coils"/>
    </source>
</evidence>
<keyword evidence="1" id="KW-0175">Coiled coil</keyword>
<feature type="region of interest" description="Disordered" evidence="2">
    <location>
        <begin position="172"/>
        <end position="191"/>
    </location>
</feature>
<protein>
    <submittedName>
        <fullName evidence="3">Uncharacterized protein</fullName>
    </submittedName>
</protein>
<evidence type="ECO:0000256" key="2">
    <source>
        <dbReference type="SAM" id="MobiDB-lite"/>
    </source>
</evidence>
<proteinExistence type="predicted"/>
<comment type="caution">
    <text evidence="3">The sequence shown here is derived from an EMBL/GenBank/DDBJ whole genome shotgun (WGS) entry which is preliminary data.</text>
</comment>
<dbReference type="EMBL" id="JAFIQS010000025">
    <property type="protein sequence ID" value="KAG5161767.1"/>
    <property type="molecule type" value="Genomic_DNA"/>
</dbReference>
<dbReference type="AlphaFoldDB" id="A0A8H7XJ64"/>
<accession>A0A8H7XJ64</accession>
<reference evidence="3" key="1">
    <citation type="submission" date="2021-02" db="EMBL/GenBank/DDBJ databases">
        <title>Psilocybe cubensis genome.</title>
        <authorList>
            <person name="Mckernan K.J."/>
            <person name="Crawford S."/>
            <person name="Trippe A."/>
            <person name="Kane L.T."/>
            <person name="Mclaughlin S."/>
        </authorList>
    </citation>
    <scope>NUCLEOTIDE SEQUENCE [LARGE SCALE GENOMIC DNA]</scope>
    <source>
        <strain evidence="3">MGC-MH-2018</strain>
    </source>
</reference>
<evidence type="ECO:0000313" key="3">
    <source>
        <dbReference type="EMBL" id="KAG5161767.1"/>
    </source>
</evidence>
<feature type="region of interest" description="Disordered" evidence="2">
    <location>
        <begin position="217"/>
        <end position="264"/>
    </location>
</feature>